<evidence type="ECO:0000256" key="1">
    <source>
        <dbReference type="ARBA" id="ARBA00004496"/>
    </source>
</evidence>
<dbReference type="PANTHER" id="PTHR15139">
    <property type="entry name" value="TUBULIN FOLDING COFACTOR C"/>
    <property type="match status" value="1"/>
</dbReference>
<keyword evidence="3" id="KW-0963">Cytoplasm</keyword>
<feature type="compositionally biased region" description="Basic and acidic residues" evidence="7">
    <location>
        <begin position="24"/>
        <end position="58"/>
    </location>
</feature>
<evidence type="ECO:0000313" key="10">
    <source>
        <dbReference type="Proteomes" id="UP000694580"/>
    </source>
</evidence>
<keyword evidence="4" id="KW-0007">Acetylation</keyword>
<dbReference type="GO" id="GO:0005737">
    <property type="term" value="C:cytoplasm"/>
    <property type="evidence" value="ECO:0007669"/>
    <property type="project" value="UniProtKB-SubCell"/>
</dbReference>
<protein>
    <recommendedName>
        <fullName evidence="8">C-CAP/cofactor C-like domain-containing protein</fullName>
    </recommendedName>
</protein>
<reference evidence="9" key="3">
    <citation type="submission" date="2025-09" db="UniProtKB">
        <authorList>
            <consortium name="Ensembl"/>
        </authorList>
    </citation>
    <scope>IDENTIFICATION</scope>
</reference>
<feature type="region of interest" description="Disordered" evidence="7">
    <location>
        <begin position="1"/>
        <end position="61"/>
    </location>
</feature>
<dbReference type="GO" id="GO:0015631">
    <property type="term" value="F:tubulin binding"/>
    <property type="evidence" value="ECO:0007669"/>
    <property type="project" value="InterPro"/>
</dbReference>
<feature type="domain" description="C-CAP/cofactor C-like" evidence="8">
    <location>
        <begin position="134"/>
        <end position="293"/>
    </location>
</feature>
<keyword evidence="6" id="KW-0175">Coiled coil</keyword>
<dbReference type="Gene3D" id="1.20.58.1250">
    <property type="entry name" value="Tubulin Binding Cofactor C, N-terminal domain"/>
    <property type="match status" value="1"/>
</dbReference>
<dbReference type="InterPro" id="IPR017901">
    <property type="entry name" value="C-CAP_CF_C-like"/>
</dbReference>
<comment type="similarity">
    <text evidence="2">Belongs to the TBCC family.</text>
</comment>
<comment type="subunit">
    <text evidence="5">Supercomplex made of cofactors A to E. Cofactors A and D function by capturing and stabilizing tubulin in a quasi-native conformation. Cofactor E binds to the cofactor D-tubulin complex; interaction with cofactor C then causes the release of tubulin polypeptides that are committed to the native state.</text>
</comment>
<evidence type="ECO:0000256" key="4">
    <source>
        <dbReference type="ARBA" id="ARBA00022990"/>
    </source>
</evidence>
<dbReference type="Proteomes" id="UP000694580">
    <property type="component" value="Chromosome 2"/>
</dbReference>
<dbReference type="PROSITE" id="PS51329">
    <property type="entry name" value="C_CAP_COFACTOR_C"/>
    <property type="match status" value="1"/>
</dbReference>
<dbReference type="GeneTree" id="ENSGT00940000162058"/>
<dbReference type="Ensembl" id="ENSDCDT00010001030.1">
    <property type="protein sequence ID" value="ENSDCDP00010000983.1"/>
    <property type="gene ID" value="ENSDCDG00010000551.1"/>
</dbReference>
<dbReference type="InterPro" id="IPR016098">
    <property type="entry name" value="CAP/MinC_C"/>
</dbReference>
<feature type="region of interest" description="Disordered" evidence="7">
    <location>
        <begin position="142"/>
        <end position="163"/>
    </location>
</feature>
<dbReference type="InterPro" id="IPR027684">
    <property type="entry name" value="TBCC"/>
</dbReference>
<dbReference type="Pfam" id="PF07986">
    <property type="entry name" value="TBCC"/>
    <property type="match status" value="1"/>
</dbReference>
<evidence type="ECO:0000256" key="7">
    <source>
        <dbReference type="SAM" id="MobiDB-lite"/>
    </source>
</evidence>
<dbReference type="AlphaFoldDB" id="A0AAY3ZV85"/>
<accession>A0AAY3ZV85</accession>
<keyword evidence="10" id="KW-1185">Reference proteome</keyword>
<dbReference type="PANTHER" id="PTHR15139:SF0">
    <property type="entry name" value="TUBULIN-SPECIFIC CHAPERONE C"/>
    <property type="match status" value="1"/>
</dbReference>
<gene>
    <name evidence="9" type="primary">TBCC</name>
</gene>
<dbReference type="InterPro" id="IPR012945">
    <property type="entry name" value="Tubulin-bd_cofactor_C_dom"/>
</dbReference>
<feature type="coiled-coil region" evidence="6">
    <location>
        <begin position="104"/>
        <end position="131"/>
    </location>
</feature>
<evidence type="ECO:0000259" key="8">
    <source>
        <dbReference type="PROSITE" id="PS51329"/>
    </source>
</evidence>
<evidence type="ECO:0000256" key="5">
    <source>
        <dbReference type="ARBA" id="ARBA00026055"/>
    </source>
</evidence>
<organism evidence="9 10">
    <name type="scientific">Denticeps clupeoides</name>
    <name type="common">denticle herring</name>
    <dbReference type="NCBI Taxonomy" id="299321"/>
    <lineage>
        <taxon>Eukaryota</taxon>
        <taxon>Metazoa</taxon>
        <taxon>Chordata</taxon>
        <taxon>Craniata</taxon>
        <taxon>Vertebrata</taxon>
        <taxon>Euteleostomi</taxon>
        <taxon>Actinopterygii</taxon>
        <taxon>Neopterygii</taxon>
        <taxon>Teleostei</taxon>
        <taxon>Clupei</taxon>
        <taxon>Clupeiformes</taxon>
        <taxon>Denticipitoidei</taxon>
        <taxon>Denticipitidae</taxon>
        <taxon>Denticeps</taxon>
    </lineage>
</organism>
<proteinExistence type="inferred from homology"/>
<dbReference type="Gene3D" id="2.160.20.70">
    <property type="match status" value="1"/>
</dbReference>
<name>A0AAY3ZV85_9TELE</name>
<dbReference type="InterPro" id="IPR031925">
    <property type="entry name" value="TBCC_N"/>
</dbReference>
<dbReference type="GO" id="GO:0007021">
    <property type="term" value="P:tubulin complex assembly"/>
    <property type="evidence" value="ECO:0007669"/>
    <property type="project" value="TreeGrafter"/>
</dbReference>
<sequence length="324" mass="35356">MKIKKTHSGVADDFRSANMASEAKLPERLRRRDQQRQEEAERRRDARQGGGESAERGDVFSAAFSSERAAIEELLRPDAGDAAALEEAAARTRRLQRLLTDSAASMAQYELKQAQEALRRLQGALDGRREELLPKKKFAFRSRRAAGTDEAPPGLPERPRPAAVDGAGPVRLLGRGRAAAGVDGVRLLGAPSTVHIKHVRDCEVLCGPVSGSVLVDQCSGCTLAVPCQASCAPTNTTDTHIYLQVASRAIIEDCSGLGFAPFTWTYPGLDADFALSGLDRRRNNWDQVDDFNWLAAGRPSPNWSVVPESERRVAWEEDPADSRV</sequence>
<dbReference type="InterPro" id="IPR038397">
    <property type="entry name" value="TBCC_N_sf"/>
</dbReference>
<evidence type="ECO:0000256" key="6">
    <source>
        <dbReference type="SAM" id="Coils"/>
    </source>
</evidence>
<dbReference type="GO" id="GO:0007023">
    <property type="term" value="P:post-chaperonin tubulin folding pathway"/>
    <property type="evidence" value="ECO:0007669"/>
    <property type="project" value="InterPro"/>
</dbReference>
<evidence type="ECO:0000313" key="9">
    <source>
        <dbReference type="Ensembl" id="ENSDCDP00010000983.1"/>
    </source>
</evidence>
<comment type="subcellular location">
    <subcellularLocation>
        <location evidence="1">Cytoplasm</location>
    </subcellularLocation>
</comment>
<evidence type="ECO:0000256" key="3">
    <source>
        <dbReference type="ARBA" id="ARBA00022490"/>
    </source>
</evidence>
<reference evidence="9" key="2">
    <citation type="submission" date="2025-08" db="UniProtKB">
        <authorList>
            <consortium name="Ensembl"/>
        </authorList>
    </citation>
    <scope>IDENTIFICATION</scope>
</reference>
<dbReference type="Pfam" id="PF16752">
    <property type="entry name" value="TBCC_N"/>
    <property type="match status" value="1"/>
</dbReference>
<reference evidence="9 10" key="1">
    <citation type="submission" date="2020-06" db="EMBL/GenBank/DDBJ databases">
        <authorList>
            <consortium name="Wellcome Sanger Institute Data Sharing"/>
        </authorList>
    </citation>
    <scope>NUCLEOTIDE SEQUENCE [LARGE SCALE GENOMIC DNA]</scope>
</reference>
<evidence type="ECO:0000256" key="2">
    <source>
        <dbReference type="ARBA" id="ARBA00008848"/>
    </source>
</evidence>